<dbReference type="EMBL" id="JGZT01000006">
    <property type="protein sequence ID" value="KFJ02831.1"/>
    <property type="molecule type" value="Genomic_DNA"/>
</dbReference>
<gene>
    <name evidence="2" type="ORF">THER5_1303</name>
</gene>
<evidence type="ECO:0000256" key="1">
    <source>
        <dbReference type="SAM" id="MobiDB-lite"/>
    </source>
</evidence>
<dbReference type="RefSeq" id="WP_052316518.1">
    <property type="nucleotide sequence ID" value="NZ_JGZT01000006.1"/>
</dbReference>
<accession>A0A087E4Y0</accession>
<dbReference type="Proteomes" id="UP000029003">
    <property type="component" value="Unassembled WGS sequence"/>
</dbReference>
<sequence length="67" mass="7552">MDDLAQDEHDEITRRINDTPLKVLGWLTPSEAWDEQMERLAAKGTLVPGHPVQSTPTHNPRQCCTSN</sequence>
<dbReference type="AlphaFoldDB" id="A0A087E4Y0"/>
<proteinExistence type="predicted"/>
<comment type="caution">
    <text evidence="2">The sequence shown here is derived from an EMBL/GenBank/DDBJ whole genome shotgun (WGS) entry which is preliminary data.</text>
</comment>
<dbReference type="OrthoDB" id="9803231at2"/>
<protein>
    <submittedName>
        <fullName evidence="2">Integrase</fullName>
    </submittedName>
</protein>
<feature type="region of interest" description="Disordered" evidence="1">
    <location>
        <begin position="45"/>
        <end position="67"/>
    </location>
</feature>
<name>A0A087E4Y0_9BIFI</name>
<reference evidence="2 3" key="1">
    <citation type="submission" date="2014-03" db="EMBL/GenBank/DDBJ databases">
        <title>Genomics of Bifidobacteria.</title>
        <authorList>
            <person name="Ventura M."/>
            <person name="Milani C."/>
            <person name="Lugli G.A."/>
        </authorList>
    </citation>
    <scope>NUCLEOTIDE SEQUENCE [LARGE SCALE GENOMIC DNA]</scope>
    <source>
        <strain evidence="2 3">LMG 21395</strain>
    </source>
</reference>
<organism evidence="2 3">
    <name type="scientific">Bifidobacterium thermacidophilum subsp. thermacidophilum</name>
    <dbReference type="NCBI Taxonomy" id="79262"/>
    <lineage>
        <taxon>Bacteria</taxon>
        <taxon>Bacillati</taxon>
        <taxon>Actinomycetota</taxon>
        <taxon>Actinomycetes</taxon>
        <taxon>Bifidobacteriales</taxon>
        <taxon>Bifidobacteriaceae</taxon>
        <taxon>Bifidobacterium</taxon>
    </lineage>
</organism>
<evidence type="ECO:0000313" key="3">
    <source>
        <dbReference type="Proteomes" id="UP000029003"/>
    </source>
</evidence>
<evidence type="ECO:0000313" key="2">
    <source>
        <dbReference type="EMBL" id="KFJ02831.1"/>
    </source>
</evidence>
<feature type="compositionally biased region" description="Polar residues" evidence="1">
    <location>
        <begin position="52"/>
        <end position="67"/>
    </location>
</feature>